<comment type="caution">
    <text evidence="2">The sequence shown here is derived from an EMBL/GenBank/DDBJ whole genome shotgun (WGS) entry which is preliminary data.</text>
</comment>
<evidence type="ECO:0000256" key="1">
    <source>
        <dbReference type="PROSITE-ProRule" id="PRU00221"/>
    </source>
</evidence>
<organism evidence="2 3">
    <name type="scientific">Thelohanellus kitauei</name>
    <name type="common">Myxosporean</name>
    <dbReference type="NCBI Taxonomy" id="669202"/>
    <lineage>
        <taxon>Eukaryota</taxon>
        <taxon>Metazoa</taxon>
        <taxon>Cnidaria</taxon>
        <taxon>Myxozoa</taxon>
        <taxon>Myxosporea</taxon>
        <taxon>Bivalvulida</taxon>
        <taxon>Platysporina</taxon>
        <taxon>Myxobolidae</taxon>
        <taxon>Thelohanellus</taxon>
    </lineage>
</organism>
<dbReference type="PROSITE" id="PS50082">
    <property type="entry name" value="WD_REPEATS_2"/>
    <property type="match status" value="1"/>
</dbReference>
<dbReference type="InterPro" id="IPR001680">
    <property type="entry name" value="WD40_rpt"/>
</dbReference>
<dbReference type="InterPro" id="IPR015943">
    <property type="entry name" value="WD40/YVTN_repeat-like_dom_sf"/>
</dbReference>
<dbReference type="OrthoDB" id="6018161at2759"/>
<gene>
    <name evidence="2" type="ORF">RF11_00134</name>
</gene>
<dbReference type="SUPFAM" id="SSF50978">
    <property type="entry name" value="WD40 repeat-like"/>
    <property type="match status" value="1"/>
</dbReference>
<dbReference type="AlphaFoldDB" id="A0A0C2N8V1"/>
<dbReference type="Proteomes" id="UP000031668">
    <property type="component" value="Unassembled WGS sequence"/>
</dbReference>
<dbReference type="PROSITE" id="PS50294">
    <property type="entry name" value="WD_REPEATS_REGION"/>
    <property type="match status" value="1"/>
</dbReference>
<reference evidence="2 3" key="1">
    <citation type="journal article" date="2014" name="Genome Biol. Evol.">
        <title>The genome of the myxosporean Thelohanellus kitauei shows adaptations to nutrient acquisition within its fish host.</title>
        <authorList>
            <person name="Yang Y."/>
            <person name="Xiong J."/>
            <person name="Zhou Z."/>
            <person name="Huo F."/>
            <person name="Miao W."/>
            <person name="Ran C."/>
            <person name="Liu Y."/>
            <person name="Zhang J."/>
            <person name="Feng J."/>
            <person name="Wang M."/>
            <person name="Wang M."/>
            <person name="Wang L."/>
            <person name="Yao B."/>
        </authorList>
    </citation>
    <scope>NUCLEOTIDE SEQUENCE [LARGE SCALE GENOMIC DNA]</scope>
    <source>
        <strain evidence="2">Wuqing</strain>
    </source>
</reference>
<dbReference type="Pfam" id="PF00400">
    <property type="entry name" value="WD40"/>
    <property type="match status" value="1"/>
</dbReference>
<keyword evidence="3" id="KW-1185">Reference proteome</keyword>
<proteinExistence type="predicted"/>
<dbReference type="SMART" id="SM00320">
    <property type="entry name" value="WD40"/>
    <property type="match status" value="2"/>
</dbReference>
<dbReference type="InterPro" id="IPR036322">
    <property type="entry name" value="WD40_repeat_dom_sf"/>
</dbReference>
<evidence type="ECO:0000313" key="3">
    <source>
        <dbReference type="Proteomes" id="UP000031668"/>
    </source>
</evidence>
<protein>
    <submittedName>
        <fullName evidence="2">Uncharacterized protein</fullName>
    </submittedName>
</protein>
<dbReference type="Gene3D" id="2.130.10.10">
    <property type="entry name" value="YVTN repeat-like/Quinoprotein amine dehydrogenase"/>
    <property type="match status" value="1"/>
</dbReference>
<feature type="repeat" description="WD" evidence="1">
    <location>
        <begin position="100"/>
        <end position="132"/>
    </location>
</feature>
<keyword evidence="1" id="KW-0853">WD repeat</keyword>
<evidence type="ECO:0000313" key="2">
    <source>
        <dbReference type="EMBL" id="KII70352.1"/>
    </source>
</evidence>
<sequence length="132" mass="15020">MFNFDPQTLNERNCCLMLSLPYVHQKVRICEQKELKSLELLVVITAFTCLNYSMRLVEKFDEVNVLQNASPDGRYIVVGSSTGNPVIWNLETNTLEKILKGGHKHPVVCCSWNPNGNGIVSCDSRKHLVLWK</sequence>
<dbReference type="EMBL" id="JWZT01002083">
    <property type="protein sequence ID" value="KII70352.1"/>
    <property type="molecule type" value="Genomic_DNA"/>
</dbReference>
<name>A0A0C2N8V1_THEKT</name>
<accession>A0A0C2N8V1</accession>